<proteinExistence type="predicted"/>
<dbReference type="EMBL" id="CP063657">
    <property type="protein sequence ID" value="QOW22033.1"/>
    <property type="molecule type" value="Genomic_DNA"/>
</dbReference>
<keyword evidence="1" id="KW-1133">Transmembrane helix</keyword>
<protein>
    <recommendedName>
        <fullName evidence="4">TMhelix containing protein</fullName>
    </recommendedName>
</protein>
<sequence length="56" mass="6425">MEIQQFQNRVSEYIKSHPHEVGFLCFFAAFALVWVQADNIGAFIRGFFDGVYDAGH</sequence>
<gene>
    <name evidence="2" type="ORF">INQ42_12670</name>
</gene>
<accession>A0A7S6UKL6</accession>
<evidence type="ECO:0008006" key="4">
    <source>
        <dbReference type="Google" id="ProtNLM"/>
    </source>
</evidence>
<keyword evidence="1" id="KW-0472">Membrane</keyword>
<keyword evidence="1" id="KW-0812">Transmembrane</keyword>
<dbReference type="Proteomes" id="UP000593932">
    <property type="component" value="Chromosome"/>
</dbReference>
<keyword evidence="3" id="KW-1185">Reference proteome</keyword>
<dbReference type="RefSeq" id="WP_194034583.1">
    <property type="nucleotide sequence ID" value="NZ_CP063657.1"/>
</dbReference>
<organism evidence="2 3">
    <name type="scientific">Novilysobacter avium</name>
    <dbReference type="NCBI Taxonomy" id="2781023"/>
    <lineage>
        <taxon>Bacteria</taxon>
        <taxon>Pseudomonadati</taxon>
        <taxon>Pseudomonadota</taxon>
        <taxon>Gammaproteobacteria</taxon>
        <taxon>Lysobacterales</taxon>
        <taxon>Lysobacteraceae</taxon>
        <taxon>Novilysobacter</taxon>
    </lineage>
</organism>
<name>A0A7S6UKL6_9GAMM</name>
<reference evidence="2 3" key="1">
    <citation type="submission" date="2020-10" db="EMBL/GenBank/DDBJ databases">
        <title>complete genome sequencing of Lysobacter sp. H23M41.</title>
        <authorList>
            <person name="Bae J.-W."/>
            <person name="Lee S.-Y."/>
        </authorList>
    </citation>
    <scope>NUCLEOTIDE SEQUENCE [LARGE SCALE GENOMIC DNA]</scope>
    <source>
        <strain evidence="2 3">H23M41</strain>
    </source>
</reference>
<evidence type="ECO:0000313" key="3">
    <source>
        <dbReference type="Proteomes" id="UP000593932"/>
    </source>
</evidence>
<evidence type="ECO:0000313" key="2">
    <source>
        <dbReference type="EMBL" id="QOW22033.1"/>
    </source>
</evidence>
<feature type="transmembrane region" description="Helical" evidence="1">
    <location>
        <begin position="21"/>
        <end position="37"/>
    </location>
</feature>
<evidence type="ECO:0000256" key="1">
    <source>
        <dbReference type="SAM" id="Phobius"/>
    </source>
</evidence>